<accession>G8QUF9</accession>
<evidence type="ECO:0000256" key="6">
    <source>
        <dbReference type="ARBA" id="ARBA00023136"/>
    </source>
</evidence>
<comment type="subcellular location">
    <subcellularLocation>
        <location evidence="1">Cell membrane</location>
        <topology evidence="1">Single-pass membrane protein</topology>
    </subcellularLocation>
    <subcellularLocation>
        <location evidence="7">Cell membrane</location>
        <topology evidence="7">Single-pass type II membrane protein</topology>
    </subcellularLocation>
</comment>
<evidence type="ECO:0000313" key="8">
    <source>
        <dbReference type="EMBL" id="AEV29192.1"/>
    </source>
</evidence>
<proteinExistence type="inferred from homology"/>
<sequence>MRRRKQELAQPSDIAFLLIIFFLLLSGIEVSKSLDLQSGNKIQTQSESISLTIHSNGEMSNGNTQTSLAELEGLLNEGTSLSVFVEGEALWQAVVDVLSIAQRHQVASILVEMAL</sequence>
<dbReference type="AlphaFoldDB" id="G8QUF9"/>
<keyword evidence="7" id="KW-0653">Protein transport</keyword>
<reference evidence="8 9" key="1">
    <citation type="submission" date="2011-11" db="EMBL/GenBank/DDBJ databases">
        <title>Complete sequence of Spirochaeta sp. grapes.</title>
        <authorList>
            <consortium name="US DOE Joint Genome Institute"/>
            <person name="Lucas S."/>
            <person name="Han J."/>
            <person name="Lapidus A."/>
            <person name="Cheng J.-F."/>
            <person name="Goodwin L."/>
            <person name="Pitluck S."/>
            <person name="Peters L."/>
            <person name="Ovchinnikova G."/>
            <person name="Munk A.C."/>
            <person name="Detter J.C."/>
            <person name="Han C."/>
            <person name="Tapia R."/>
            <person name="Land M."/>
            <person name="Hauser L."/>
            <person name="Kyrpides N."/>
            <person name="Ivanova N."/>
            <person name="Pagani I."/>
            <person name="Ritalahtilisa K."/>
            <person name="Loeffler F."/>
            <person name="Woyke T."/>
        </authorList>
    </citation>
    <scope>NUCLEOTIDE SEQUENCE [LARGE SCALE GENOMIC DNA]</scope>
    <source>
        <strain evidence="9">ATCC BAA-1885 / DSM 22778 / Grapes</strain>
    </source>
</reference>
<name>G8QUF9_SPHPG</name>
<dbReference type="HOGENOM" id="CLU_085305_3_5_12"/>
<evidence type="ECO:0000256" key="4">
    <source>
        <dbReference type="ARBA" id="ARBA00022692"/>
    </source>
</evidence>
<keyword evidence="3" id="KW-1003">Cell membrane</keyword>
<keyword evidence="6" id="KW-0472">Membrane</keyword>
<evidence type="ECO:0000256" key="2">
    <source>
        <dbReference type="ARBA" id="ARBA00005811"/>
    </source>
</evidence>
<dbReference type="InterPro" id="IPR003400">
    <property type="entry name" value="ExbD"/>
</dbReference>
<dbReference type="KEGG" id="sgp:SpiGrapes_1381"/>
<organism evidence="8 9">
    <name type="scientific">Sphaerochaeta pleomorpha (strain ATCC BAA-1885 / DSM 22778 / Grapes)</name>
    <dbReference type="NCBI Taxonomy" id="158190"/>
    <lineage>
        <taxon>Bacteria</taxon>
        <taxon>Pseudomonadati</taxon>
        <taxon>Spirochaetota</taxon>
        <taxon>Spirochaetia</taxon>
        <taxon>Spirochaetales</taxon>
        <taxon>Sphaerochaetaceae</taxon>
        <taxon>Sphaerochaeta</taxon>
    </lineage>
</organism>
<dbReference type="GO" id="GO:0005886">
    <property type="term" value="C:plasma membrane"/>
    <property type="evidence" value="ECO:0007669"/>
    <property type="project" value="UniProtKB-SubCell"/>
</dbReference>
<dbReference type="EMBL" id="CP003155">
    <property type="protein sequence ID" value="AEV29192.1"/>
    <property type="molecule type" value="Genomic_DNA"/>
</dbReference>
<dbReference type="Pfam" id="PF02472">
    <property type="entry name" value="ExbD"/>
    <property type="match status" value="1"/>
</dbReference>
<evidence type="ECO:0000256" key="5">
    <source>
        <dbReference type="ARBA" id="ARBA00022989"/>
    </source>
</evidence>
<evidence type="ECO:0000313" key="9">
    <source>
        <dbReference type="Proteomes" id="UP000005632"/>
    </source>
</evidence>
<keyword evidence="9" id="KW-1185">Reference proteome</keyword>
<dbReference type="RefSeq" id="WP_014270041.1">
    <property type="nucleotide sequence ID" value="NC_016633.1"/>
</dbReference>
<evidence type="ECO:0000256" key="3">
    <source>
        <dbReference type="ARBA" id="ARBA00022475"/>
    </source>
</evidence>
<keyword evidence="4 7" id="KW-0812">Transmembrane</keyword>
<dbReference type="GO" id="GO:0015031">
    <property type="term" value="P:protein transport"/>
    <property type="evidence" value="ECO:0007669"/>
    <property type="project" value="UniProtKB-KW"/>
</dbReference>
<dbReference type="STRING" id="158190.SpiGrapes_1381"/>
<dbReference type="GO" id="GO:0022857">
    <property type="term" value="F:transmembrane transporter activity"/>
    <property type="evidence" value="ECO:0007669"/>
    <property type="project" value="InterPro"/>
</dbReference>
<dbReference type="Proteomes" id="UP000005632">
    <property type="component" value="Chromosome"/>
</dbReference>
<evidence type="ECO:0000256" key="7">
    <source>
        <dbReference type="RuleBase" id="RU003879"/>
    </source>
</evidence>
<keyword evidence="5" id="KW-1133">Transmembrane helix</keyword>
<evidence type="ECO:0000256" key="1">
    <source>
        <dbReference type="ARBA" id="ARBA00004162"/>
    </source>
</evidence>
<keyword evidence="7" id="KW-0813">Transport</keyword>
<comment type="similarity">
    <text evidence="2 7">Belongs to the ExbD/TolR family.</text>
</comment>
<protein>
    <submittedName>
        <fullName evidence="8">Biopolymer transport protein</fullName>
    </submittedName>
</protein>
<gene>
    <name evidence="8" type="ordered locus">SpiGrapes_1381</name>
</gene>